<dbReference type="PANTHER" id="PTHR40040">
    <property type="entry name" value="SMALL HYDROPHOBIC PROTEIN-RELATED"/>
    <property type="match status" value="1"/>
</dbReference>
<proteinExistence type="predicted"/>
<evidence type="ECO:0000313" key="3">
    <source>
        <dbReference type="EMBL" id="GGC91890.1"/>
    </source>
</evidence>
<evidence type="ECO:0000256" key="2">
    <source>
        <dbReference type="SAM" id="Phobius"/>
    </source>
</evidence>
<evidence type="ECO:0000256" key="1">
    <source>
        <dbReference type="SAM" id="MobiDB-lite"/>
    </source>
</evidence>
<feature type="region of interest" description="Disordered" evidence="1">
    <location>
        <begin position="1"/>
        <end position="36"/>
    </location>
</feature>
<organism evidence="3 4">
    <name type="scientific">Thalassobacillus devorans</name>
    <dbReference type="NCBI Taxonomy" id="279813"/>
    <lineage>
        <taxon>Bacteria</taxon>
        <taxon>Bacillati</taxon>
        <taxon>Bacillota</taxon>
        <taxon>Bacilli</taxon>
        <taxon>Bacillales</taxon>
        <taxon>Bacillaceae</taxon>
        <taxon>Thalassobacillus</taxon>
    </lineage>
</organism>
<keyword evidence="2" id="KW-1133">Transmembrane helix</keyword>
<evidence type="ECO:0008006" key="5">
    <source>
        <dbReference type="Google" id="ProtNLM"/>
    </source>
</evidence>
<feature type="transmembrane region" description="Helical" evidence="2">
    <location>
        <begin position="114"/>
        <end position="132"/>
    </location>
</feature>
<keyword evidence="2" id="KW-0812">Transmembrane</keyword>
<gene>
    <name evidence="3" type="ORF">GCM10007216_23280</name>
</gene>
<dbReference type="InterPro" id="IPR055338">
    <property type="entry name" value="YqfX-like"/>
</dbReference>
<comment type="caution">
    <text evidence="3">The sequence shown here is derived from an EMBL/GenBank/DDBJ whole genome shotgun (WGS) entry which is preliminary data.</text>
</comment>
<sequence>MDDSNKRSTYDEVEKAPHYGDDHRQEEKQGLVYHDEPYREEEYEEEFAQEMAMNPNEVMKSEEQETEMQTEVKSGMGWLALILAGLSLFFAPILLGGAGIVLGFISRKRGAETLGNTAIFIGVASILLSLFFSPF</sequence>
<evidence type="ECO:0000313" key="4">
    <source>
        <dbReference type="Proteomes" id="UP000619534"/>
    </source>
</evidence>
<keyword evidence="2" id="KW-0472">Membrane</keyword>
<keyword evidence="4" id="KW-1185">Reference proteome</keyword>
<reference evidence="4" key="1">
    <citation type="journal article" date="2019" name="Int. J. Syst. Evol. Microbiol.">
        <title>The Global Catalogue of Microorganisms (GCM) 10K type strain sequencing project: providing services to taxonomists for standard genome sequencing and annotation.</title>
        <authorList>
            <consortium name="The Broad Institute Genomics Platform"/>
            <consortium name="The Broad Institute Genome Sequencing Center for Infectious Disease"/>
            <person name="Wu L."/>
            <person name="Ma J."/>
        </authorList>
    </citation>
    <scope>NUCLEOTIDE SEQUENCE [LARGE SCALE GENOMIC DNA]</scope>
    <source>
        <strain evidence="4">CCM 7282</strain>
    </source>
</reference>
<feature type="transmembrane region" description="Helical" evidence="2">
    <location>
        <begin position="78"/>
        <end position="102"/>
    </location>
</feature>
<protein>
    <recommendedName>
        <fullName evidence="5">DUF4190 domain-containing protein</fullName>
    </recommendedName>
</protein>
<dbReference type="PANTHER" id="PTHR40040:SF1">
    <property type="entry name" value="MEMBRANE PROTEIN"/>
    <property type="match status" value="1"/>
</dbReference>
<dbReference type="EMBL" id="BMCJ01000004">
    <property type="protein sequence ID" value="GGC91890.1"/>
    <property type="molecule type" value="Genomic_DNA"/>
</dbReference>
<name>A0ABQ1P6A6_9BACI</name>
<dbReference type="Proteomes" id="UP000619534">
    <property type="component" value="Unassembled WGS sequence"/>
</dbReference>
<dbReference type="RefSeq" id="WP_062446768.1">
    <property type="nucleotide sequence ID" value="NZ_BMCJ01000004.1"/>
</dbReference>
<accession>A0ABQ1P6A6</accession>